<proteinExistence type="predicted"/>
<protein>
    <submittedName>
        <fullName evidence="1">Uncharacterized protein</fullName>
    </submittedName>
</protein>
<dbReference type="EMBL" id="CAJNOR010001375">
    <property type="protein sequence ID" value="CAF1131749.1"/>
    <property type="molecule type" value="Genomic_DNA"/>
</dbReference>
<dbReference type="AlphaFoldDB" id="A0A814FI72"/>
<dbReference type="Proteomes" id="UP000663828">
    <property type="component" value="Unassembled WGS sequence"/>
</dbReference>
<gene>
    <name evidence="1" type="ORF">EDS130_LOCUS14097</name>
    <name evidence="2" type="ORF">XAT740_LOCUS19941</name>
</gene>
<evidence type="ECO:0000313" key="2">
    <source>
        <dbReference type="EMBL" id="CAF1131749.1"/>
    </source>
</evidence>
<keyword evidence="3" id="KW-1185">Reference proteome</keyword>
<dbReference type="OrthoDB" id="10373071at2759"/>
<evidence type="ECO:0000313" key="4">
    <source>
        <dbReference type="Proteomes" id="UP000663852"/>
    </source>
</evidence>
<evidence type="ECO:0000313" key="3">
    <source>
        <dbReference type="Proteomes" id="UP000663828"/>
    </source>
</evidence>
<dbReference type="EMBL" id="CAJNOJ010000057">
    <property type="protein sequence ID" value="CAF0985364.1"/>
    <property type="molecule type" value="Genomic_DNA"/>
</dbReference>
<name>A0A814FI72_ADIRI</name>
<reference evidence="1" key="1">
    <citation type="submission" date="2021-02" db="EMBL/GenBank/DDBJ databases">
        <authorList>
            <person name="Nowell W R."/>
        </authorList>
    </citation>
    <scope>NUCLEOTIDE SEQUENCE</scope>
</reference>
<sequence>MDSPIFVQWQQWENRIQEWLSQSTEDTLDLANTTSFERMILSILSVKYKIVYQNLNQESSSTVTKKHSERLFSVRLSRNKLFDLERRKERDRDKLILFVQLTSRYLTSEQMNSETSPEWQELNELCDWHGSVFLQRFRNCLLQFLRELIFANSAYQEFISQPVKVPVVPEVINQIYEVRNDGKVFLSVDMKSANFSMLQYIHTIDAQMYPTWADFLSVFVGARPIITNSRKLRMDCFGDLPERHKLHALYLYYTTNIYQTTLRRCLAEKNVDAECAALTGDEVVFHLDDSIDTDRICDLVQYVQSSLDKESPLVRFVVQAYRIRAFNWQQEHLCFARLFIGDNDNKFDLKCVPHRDRNYDQACHDFLETHIL</sequence>
<evidence type="ECO:0000313" key="1">
    <source>
        <dbReference type="EMBL" id="CAF0985364.1"/>
    </source>
</evidence>
<comment type="caution">
    <text evidence="1">The sequence shown here is derived from an EMBL/GenBank/DDBJ whole genome shotgun (WGS) entry which is preliminary data.</text>
</comment>
<organism evidence="1 4">
    <name type="scientific">Adineta ricciae</name>
    <name type="common">Rotifer</name>
    <dbReference type="NCBI Taxonomy" id="249248"/>
    <lineage>
        <taxon>Eukaryota</taxon>
        <taxon>Metazoa</taxon>
        <taxon>Spiralia</taxon>
        <taxon>Gnathifera</taxon>
        <taxon>Rotifera</taxon>
        <taxon>Eurotatoria</taxon>
        <taxon>Bdelloidea</taxon>
        <taxon>Adinetida</taxon>
        <taxon>Adinetidae</taxon>
        <taxon>Adineta</taxon>
    </lineage>
</organism>
<accession>A0A814FI72</accession>
<dbReference type="Proteomes" id="UP000663852">
    <property type="component" value="Unassembled WGS sequence"/>
</dbReference>